<evidence type="ECO:0000313" key="2">
    <source>
        <dbReference type="EMBL" id="EST11763.1"/>
    </source>
</evidence>
<sequence>MLRTIVATVSSGSNVLIRMTALMAKSAIRIESLHMQRSNTQENISRISMLVDVENERQTARYVNQLDRLVDVISVADMT</sequence>
<feature type="domain" description="ACT" evidence="1">
    <location>
        <begin position="4"/>
        <end position="79"/>
    </location>
</feature>
<reference evidence="2 3" key="1">
    <citation type="journal article" date="2013" name="Genome Announc.">
        <title>Genome Sequence of Sporolactobacillus laevolacticus DSM442, an Efficient Polymer-Grade D-Lactate Producer from Agricultural Waste Cottonseed as a Nitrogen Source.</title>
        <authorList>
            <person name="Wang H."/>
            <person name="Wang L."/>
            <person name="Ju J."/>
            <person name="Yu B."/>
            <person name="Ma Y."/>
        </authorList>
    </citation>
    <scope>NUCLEOTIDE SEQUENCE [LARGE SCALE GENOMIC DNA]</scope>
    <source>
        <strain evidence="2 3">DSM 442</strain>
    </source>
</reference>
<dbReference type="SUPFAM" id="SSF55021">
    <property type="entry name" value="ACT-like"/>
    <property type="match status" value="1"/>
</dbReference>
<dbReference type="Pfam" id="PF22629">
    <property type="entry name" value="ACT_AHAS_ss"/>
    <property type="match status" value="1"/>
</dbReference>
<dbReference type="EMBL" id="AWTC01000009">
    <property type="protein sequence ID" value="EST11763.1"/>
    <property type="molecule type" value="Genomic_DNA"/>
</dbReference>
<comment type="caution">
    <text evidence="2">The sequence shown here is derived from an EMBL/GenBank/DDBJ whole genome shotgun (WGS) entry which is preliminary data.</text>
</comment>
<evidence type="ECO:0000313" key="3">
    <source>
        <dbReference type="Proteomes" id="UP000018296"/>
    </source>
</evidence>
<dbReference type="Proteomes" id="UP000018296">
    <property type="component" value="Unassembled WGS sequence"/>
</dbReference>
<name>V6IWR8_9BACL</name>
<dbReference type="PATRIC" id="fig|1395513.3.peg.2210"/>
<evidence type="ECO:0000259" key="1">
    <source>
        <dbReference type="PROSITE" id="PS51671"/>
    </source>
</evidence>
<proteinExistence type="predicted"/>
<keyword evidence="3" id="KW-1185">Reference proteome</keyword>
<dbReference type="RefSeq" id="WP_023510437.1">
    <property type="nucleotide sequence ID" value="NZ_AWTC01000009.1"/>
</dbReference>
<dbReference type="PROSITE" id="PS51671">
    <property type="entry name" value="ACT"/>
    <property type="match status" value="1"/>
</dbReference>
<protein>
    <submittedName>
        <fullName evidence="2">Acetolactate synthase</fullName>
    </submittedName>
</protein>
<dbReference type="InterPro" id="IPR002912">
    <property type="entry name" value="ACT_dom"/>
</dbReference>
<gene>
    <name evidence="2" type="ORF">P343_10945</name>
</gene>
<dbReference type="Gene3D" id="3.30.70.260">
    <property type="match status" value="1"/>
</dbReference>
<dbReference type="STRING" id="1395513.P343_10945"/>
<organism evidence="2 3">
    <name type="scientific">Sporolactobacillus laevolacticus DSM 442</name>
    <dbReference type="NCBI Taxonomy" id="1395513"/>
    <lineage>
        <taxon>Bacteria</taxon>
        <taxon>Bacillati</taxon>
        <taxon>Bacillota</taxon>
        <taxon>Bacilli</taxon>
        <taxon>Bacillales</taxon>
        <taxon>Sporolactobacillaceae</taxon>
        <taxon>Sporolactobacillus</taxon>
    </lineage>
</organism>
<dbReference type="OrthoDB" id="9787365at2"/>
<dbReference type="AlphaFoldDB" id="V6IWR8"/>
<dbReference type="InterPro" id="IPR045865">
    <property type="entry name" value="ACT-like_dom_sf"/>
</dbReference>
<accession>V6IWR8</accession>
<dbReference type="InterPro" id="IPR054480">
    <property type="entry name" value="AHAS_small-like_ACT"/>
</dbReference>